<dbReference type="Proteomes" id="UP001211731">
    <property type="component" value="Unassembled WGS sequence"/>
</dbReference>
<protein>
    <submittedName>
        <fullName evidence="3">Glycosyltransferase family 4 protein</fullName>
    </submittedName>
</protein>
<dbReference type="GO" id="GO:0016757">
    <property type="term" value="F:glycosyltransferase activity"/>
    <property type="evidence" value="ECO:0007669"/>
    <property type="project" value="InterPro"/>
</dbReference>
<evidence type="ECO:0000259" key="2">
    <source>
        <dbReference type="Pfam" id="PF13439"/>
    </source>
</evidence>
<evidence type="ECO:0000259" key="1">
    <source>
        <dbReference type="Pfam" id="PF00534"/>
    </source>
</evidence>
<dbReference type="PANTHER" id="PTHR45947">
    <property type="entry name" value="SULFOQUINOVOSYL TRANSFERASE SQD2"/>
    <property type="match status" value="1"/>
</dbReference>
<sequence length="376" mass="42230">MIKICYVVTIPLTIESFFIPQLRYLAANGFDVTVVCSYDSRLQDKLDDSIRFYSIEIPRGISIGSSIYAIKALTQFFKEEKFDLIQYSTPNAAFYSSIAAKRANCQVRNYHLMGLRYLGASGIGKIVLKTLERITCHNSTSIECVSKSNMEMGIKEGVFSKEKVTVVWNGSTGGVDLSRFDFSKRQQWRAEVRKELGYHDNDFVYGFVGRITKDKGIDELLSAFLELKDNSKLILIGNIEEDNHLNMELMSKAQKNPNIKFHDFVANIECFYAALDVLVLPSYREGFGNVIIEAGAVGTPAIVTDIPGPTDTIDCEKTALVVPVKNPSALAESLKQIREKDHITMGKNAAVFVKEKFDSRVLCEKILERKERLLGL</sequence>
<name>A0AB35J4C5_MEDGN</name>
<gene>
    <name evidence="3" type="ORF">PNU63_10165</name>
</gene>
<organism evidence="3 4">
    <name type="scientific">Mediterraneibacter gnavus</name>
    <name type="common">Ruminococcus gnavus</name>
    <dbReference type="NCBI Taxonomy" id="33038"/>
    <lineage>
        <taxon>Bacteria</taxon>
        <taxon>Bacillati</taxon>
        <taxon>Bacillota</taxon>
        <taxon>Clostridia</taxon>
        <taxon>Lachnospirales</taxon>
        <taxon>Lachnospiraceae</taxon>
        <taxon>Mediterraneibacter</taxon>
    </lineage>
</organism>
<evidence type="ECO:0000313" key="4">
    <source>
        <dbReference type="Proteomes" id="UP001211731"/>
    </source>
</evidence>
<feature type="domain" description="Glycosyltransferase subfamily 4-like N-terminal" evidence="2">
    <location>
        <begin position="22"/>
        <end position="170"/>
    </location>
</feature>
<accession>A0AB35J4C5</accession>
<dbReference type="InterPro" id="IPR050194">
    <property type="entry name" value="Glycosyltransferase_grp1"/>
</dbReference>
<dbReference type="Pfam" id="PF13439">
    <property type="entry name" value="Glyco_transf_4"/>
    <property type="match status" value="1"/>
</dbReference>
<dbReference type="InterPro" id="IPR028098">
    <property type="entry name" value="Glyco_trans_4-like_N"/>
</dbReference>
<dbReference type="AlphaFoldDB" id="A0AB35J4C5"/>
<dbReference type="Gene3D" id="3.40.50.2000">
    <property type="entry name" value="Glycogen Phosphorylase B"/>
    <property type="match status" value="2"/>
</dbReference>
<dbReference type="Pfam" id="PF00534">
    <property type="entry name" value="Glycos_transf_1"/>
    <property type="match status" value="1"/>
</dbReference>
<evidence type="ECO:0000313" key="3">
    <source>
        <dbReference type="EMBL" id="MDB8739124.1"/>
    </source>
</evidence>
<dbReference type="InterPro" id="IPR001296">
    <property type="entry name" value="Glyco_trans_1"/>
</dbReference>
<dbReference type="PANTHER" id="PTHR45947:SF3">
    <property type="entry name" value="SULFOQUINOVOSYL TRANSFERASE SQD2"/>
    <property type="match status" value="1"/>
</dbReference>
<feature type="domain" description="Glycosyl transferase family 1" evidence="1">
    <location>
        <begin position="191"/>
        <end position="340"/>
    </location>
</feature>
<reference evidence="3" key="1">
    <citation type="submission" date="2023-01" db="EMBL/GenBank/DDBJ databases">
        <title>Human gut microbiome strain richness.</title>
        <authorList>
            <person name="Chen-Liaw A."/>
        </authorList>
    </citation>
    <scope>NUCLEOTIDE SEQUENCE</scope>
    <source>
        <strain evidence="3">1001217st1_A9_1001217B_191108</strain>
    </source>
</reference>
<proteinExistence type="predicted"/>
<dbReference type="SUPFAM" id="SSF53756">
    <property type="entry name" value="UDP-Glycosyltransferase/glycogen phosphorylase"/>
    <property type="match status" value="1"/>
</dbReference>
<dbReference type="RefSeq" id="WP_272107171.1">
    <property type="nucleotide sequence ID" value="NZ_BAABXJ010000001.1"/>
</dbReference>
<comment type="caution">
    <text evidence="3">The sequence shown here is derived from an EMBL/GenBank/DDBJ whole genome shotgun (WGS) entry which is preliminary data.</text>
</comment>
<dbReference type="EMBL" id="JAQMLR010000009">
    <property type="protein sequence ID" value="MDB8739124.1"/>
    <property type="molecule type" value="Genomic_DNA"/>
</dbReference>
<dbReference type="CDD" id="cd03808">
    <property type="entry name" value="GT4_CapM-like"/>
    <property type="match status" value="1"/>
</dbReference>